<dbReference type="Pfam" id="PF17676">
    <property type="entry name" value="Peptidase_S66C"/>
    <property type="match status" value="1"/>
</dbReference>
<keyword evidence="2" id="KW-0378">Hydrolase</keyword>
<sequence length="349" mass="39136">MDIQPIIPAPLRQGDTVAFVSPSLRLNKVYTQALARAKQCLVKQEFKVLIIDGGEPSGDFNDQISQRCEEIHEAFRRPEVKAIITTVGGSNAHELLPHLDYQLIKENPKIFCGYSDTTSLHYGIFTQTGLQTFYGPMAIYPLGEHPEPLQFTVDNFLRVVTELGSQPLGGVPYSLEWSPEFIKFWANPARLLRRRLQPNPGWRWLRTGSAQGRIFGGCLEPMMHMPGTKFWPDFTDRILLLETSVGESPEQGIPLEVVAAQLATLRNLGVFWRITGLVMGRPYGYSDAQKKRLDQVILDHTRDLAFPILVDVDIGHTDPLLTIPLNTMVSLDSVDNSFSLLEASVQPPE</sequence>
<accession>A0A6J3M0I5</accession>
<keyword evidence="5" id="KW-1185">Reference proteome</keyword>
<reference evidence="6" key="3">
    <citation type="submission" date="2025-08" db="UniProtKB">
        <authorList>
            <consortium name="RefSeq"/>
        </authorList>
    </citation>
    <scope>IDENTIFICATION</scope>
    <source>
        <strain evidence="6">CBS 342.82</strain>
    </source>
</reference>
<dbReference type="SUPFAM" id="SSF52317">
    <property type="entry name" value="Class I glutamine amidotransferase-like"/>
    <property type="match status" value="1"/>
</dbReference>
<dbReference type="InterPro" id="IPR027478">
    <property type="entry name" value="LdcA_N"/>
</dbReference>
<dbReference type="AlphaFoldDB" id="A0A6J3M0I5"/>
<dbReference type="OrthoDB" id="5186469at2759"/>
<comment type="similarity">
    <text evidence="1">Belongs to the peptidase S66 family.</text>
</comment>
<dbReference type="CDD" id="cd07062">
    <property type="entry name" value="Peptidase_S66_mccF_like"/>
    <property type="match status" value="1"/>
</dbReference>
<dbReference type="SUPFAM" id="SSF141986">
    <property type="entry name" value="LD-carboxypeptidase A C-terminal domain-like"/>
    <property type="match status" value="1"/>
</dbReference>
<evidence type="ECO:0000256" key="2">
    <source>
        <dbReference type="ARBA" id="ARBA00022801"/>
    </source>
</evidence>
<proteinExistence type="inferred from homology"/>
<dbReference type="InterPro" id="IPR040449">
    <property type="entry name" value="Peptidase_S66_N"/>
</dbReference>
<dbReference type="PANTHER" id="PTHR30237:SF4">
    <property type="entry name" value="LD-CARBOXYPEPTIDASE C-TERMINAL DOMAIN-CONTAINING PROTEIN"/>
    <property type="match status" value="1"/>
</dbReference>
<dbReference type="Gene3D" id="3.50.30.60">
    <property type="entry name" value="LD-carboxypeptidase A C-terminal domain-like"/>
    <property type="match status" value="1"/>
</dbReference>
<reference evidence="6" key="2">
    <citation type="submission" date="2020-04" db="EMBL/GenBank/DDBJ databases">
        <authorList>
            <consortium name="NCBI Genome Project"/>
        </authorList>
    </citation>
    <scope>NUCLEOTIDE SEQUENCE</scope>
    <source>
        <strain evidence="6">CBS 342.82</strain>
    </source>
</reference>
<protein>
    <submittedName>
        <fullName evidence="6">Peptidase S66, LD-carboxypeptidase A</fullName>
    </submittedName>
</protein>
<feature type="domain" description="LD-carboxypeptidase N-terminal" evidence="3">
    <location>
        <begin position="17"/>
        <end position="135"/>
    </location>
</feature>
<reference evidence="6" key="1">
    <citation type="submission" date="2020-01" db="EMBL/GenBank/DDBJ databases">
        <authorList>
            <consortium name="DOE Joint Genome Institute"/>
            <person name="Haridas S."/>
            <person name="Albert R."/>
            <person name="Binder M."/>
            <person name="Bloem J."/>
            <person name="Labutti K."/>
            <person name="Salamov A."/>
            <person name="Andreopoulos B."/>
            <person name="Baker S.E."/>
            <person name="Barry K."/>
            <person name="Bills G."/>
            <person name="Bluhm B.H."/>
            <person name="Cannon C."/>
            <person name="Castanera R."/>
            <person name="Culley D.E."/>
            <person name="Daum C."/>
            <person name="Ezra D."/>
            <person name="Gonzalez J.B."/>
            <person name="Henrissat B."/>
            <person name="Kuo A."/>
            <person name="Liang C."/>
            <person name="Lipzen A."/>
            <person name="Lutzoni F."/>
            <person name="Magnuson J."/>
            <person name="Mondo S."/>
            <person name="Nolan M."/>
            <person name="Ohm R."/>
            <person name="Pangilinan J."/>
            <person name="Park H.-J."/>
            <person name="Ramirez L."/>
            <person name="Alfaro M."/>
            <person name="Sun H."/>
            <person name="Tritt A."/>
            <person name="Yoshinaga Y."/>
            <person name="Zwiers L.-H."/>
            <person name="Turgeon B.G."/>
            <person name="Goodwin S.B."/>
            <person name="Spatafora J.W."/>
            <person name="Crous P.W."/>
            <person name="Grigoriev I.V."/>
        </authorList>
    </citation>
    <scope>NUCLEOTIDE SEQUENCE</scope>
    <source>
        <strain evidence="6">CBS 342.82</strain>
    </source>
</reference>
<dbReference type="PIRSF" id="PIRSF028757">
    <property type="entry name" value="LD-carboxypeptidase"/>
    <property type="match status" value="1"/>
</dbReference>
<evidence type="ECO:0000259" key="3">
    <source>
        <dbReference type="Pfam" id="PF02016"/>
    </source>
</evidence>
<evidence type="ECO:0000256" key="1">
    <source>
        <dbReference type="ARBA" id="ARBA00010233"/>
    </source>
</evidence>
<dbReference type="GeneID" id="54366290"/>
<name>A0A6J3M0I5_9PEZI</name>
<dbReference type="InterPro" id="IPR027461">
    <property type="entry name" value="Carboxypeptidase_A_C_sf"/>
</dbReference>
<dbReference type="Proteomes" id="UP000504637">
    <property type="component" value="Unplaced"/>
</dbReference>
<feature type="domain" description="LD-carboxypeptidase C-terminal" evidence="4">
    <location>
        <begin position="211"/>
        <end position="331"/>
    </location>
</feature>
<organism evidence="6">
    <name type="scientific">Dissoconium aciculare CBS 342.82</name>
    <dbReference type="NCBI Taxonomy" id="1314786"/>
    <lineage>
        <taxon>Eukaryota</taxon>
        <taxon>Fungi</taxon>
        <taxon>Dikarya</taxon>
        <taxon>Ascomycota</taxon>
        <taxon>Pezizomycotina</taxon>
        <taxon>Dothideomycetes</taxon>
        <taxon>Dothideomycetidae</taxon>
        <taxon>Mycosphaerellales</taxon>
        <taxon>Dissoconiaceae</taxon>
        <taxon>Dissoconium</taxon>
    </lineage>
</organism>
<dbReference type="Pfam" id="PF02016">
    <property type="entry name" value="Peptidase_S66"/>
    <property type="match status" value="1"/>
</dbReference>
<dbReference type="RefSeq" id="XP_033458581.1">
    <property type="nucleotide sequence ID" value="XM_033608490.1"/>
</dbReference>
<dbReference type="Gene3D" id="3.40.50.10740">
    <property type="entry name" value="Class I glutamine amidotransferase-like"/>
    <property type="match status" value="1"/>
</dbReference>
<evidence type="ECO:0000259" key="4">
    <source>
        <dbReference type="Pfam" id="PF17676"/>
    </source>
</evidence>
<dbReference type="PANTHER" id="PTHR30237">
    <property type="entry name" value="MURAMOYLTETRAPEPTIDE CARBOXYPEPTIDASE"/>
    <property type="match status" value="1"/>
</dbReference>
<gene>
    <name evidence="6" type="ORF">K489DRAFT_432502</name>
</gene>
<dbReference type="InterPro" id="IPR040921">
    <property type="entry name" value="Peptidase_S66C"/>
</dbReference>
<evidence type="ECO:0000313" key="6">
    <source>
        <dbReference type="RefSeq" id="XP_033458581.1"/>
    </source>
</evidence>
<dbReference type="GO" id="GO:0016787">
    <property type="term" value="F:hydrolase activity"/>
    <property type="evidence" value="ECO:0007669"/>
    <property type="project" value="UniProtKB-KW"/>
</dbReference>
<dbReference type="InterPro" id="IPR029062">
    <property type="entry name" value="Class_I_gatase-like"/>
</dbReference>
<evidence type="ECO:0000313" key="5">
    <source>
        <dbReference type="Proteomes" id="UP000504637"/>
    </source>
</evidence>
<dbReference type="InterPro" id="IPR003507">
    <property type="entry name" value="S66_fam"/>
</dbReference>